<gene>
    <name evidence="1" type="ORF">HMPREF9446_03455</name>
</gene>
<dbReference type="HOGENOM" id="CLU_3265667_0_0_10"/>
<protein>
    <submittedName>
        <fullName evidence="1">Uncharacterized protein</fullName>
    </submittedName>
</protein>
<comment type="caution">
    <text evidence="1">The sequence shown here is derived from an EMBL/GenBank/DDBJ whole genome shotgun (WGS) entry which is preliminary data.</text>
</comment>
<dbReference type="EMBL" id="AFBN01000099">
    <property type="protein sequence ID" value="EGF51540.1"/>
    <property type="molecule type" value="Genomic_DNA"/>
</dbReference>
<evidence type="ECO:0000313" key="1">
    <source>
        <dbReference type="EMBL" id="EGF51540.1"/>
    </source>
</evidence>
<name>F3PXF8_9BACE</name>
<sequence length="41" mass="4710">MPIPVSRHNWDTGIFIEVVTAHSRKLQIQVLSPPIVKKEPF</sequence>
<accession>F3PXF8</accession>
<dbReference type="AlphaFoldDB" id="F3PXF8"/>
<organism evidence="1 2">
    <name type="scientific">Bacteroides fluxus YIT 12057</name>
    <dbReference type="NCBI Taxonomy" id="763034"/>
    <lineage>
        <taxon>Bacteria</taxon>
        <taxon>Pseudomonadati</taxon>
        <taxon>Bacteroidota</taxon>
        <taxon>Bacteroidia</taxon>
        <taxon>Bacteroidales</taxon>
        <taxon>Bacteroidaceae</taxon>
        <taxon>Bacteroides</taxon>
    </lineage>
</organism>
<reference evidence="1 2" key="1">
    <citation type="submission" date="2011-02" db="EMBL/GenBank/DDBJ databases">
        <authorList>
            <person name="Weinstock G."/>
            <person name="Sodergren E."/>
            <person name="Clifton S."/>
            <person name="Fulton L."/>
            <person name="Fulton B."/>
            <person name="Courtney L."/>
            <person name="Fronick C."/>
            <person name="Harrison M."/>
            <person name="Strong C."/>
            <person name="Farmer C."/>
            <person name="Delahaunty K."/>
            <person name="Markovic C."/>
            <person name="Hall O."/>
            <person name="Minx P."/>
            <person name="Tomlinson C."/>
            <person name="Mitreva M."/>
            <person name="Hou S."/>
            <person name="Chen J."/>
            <person name="Wollam A."/>
            <person name="Pepin K.H."/>
            <person name="Johnson M."/>
            <person name="Bhonagiri V."/>
            <person name="Zhang X."/>
            <person name="Suruliraj S."/>
            <person name="Warren W."/>
            <person name="Chinwalla A."/>
            <person name="Mardis E.R."/>
            <person name="Wilson R.K."/>
        </authorList>
    </citation>
    <scope>NUCLEOTIDE SEQUENCE [LARGE SCALE GENOMIC DNA]</scope>
    <source>
        <strain evidence="1 2">YIT 12057</strain>
    </source>
</reference>
<dbReference type="Proteomes" id="UP000003416">
    <property type="component" value="Unassembled WGS sequence"/>
</dbReference>
<proteinExistence type="predicted"/>
<keyword evidence="2" id="KW-1185">Reference proteome</keyword>
<evidence type="ECO:0000313" key="2">
    <source>
        <dbReference type="Proteomes" id="UP000003416"/>
    </source>
</evidence>
<dbReference type="STRING" id="763034.HMPREF9446_03455"/>